<organism evidence="2 3">
    <name type="scientific">Coemansia biformis</name>
    <dbReference type="NCBI Taxonomy" id="1286918"/>
    <lineage>
        <taxon>Eukaryota</taxon>
        <taxon>Fungi</taxon>
        <taxon>Fungi incertae sedis</taxon>
        <taxon>Zoopagomycota</taxon>
        <taxon>Kickxellomycotina</taxon>
        <taxon>Kickxellomycetes</taxon>
        <taxon>Kickxellales</taxon>
        <taxon>Kickxellaceae</taxon>
        <taxon>Coemansia</taxon>
    </lineage>
</organism>
<keyword evidence="2" id="KW-0238">DNA-binding</keyword>
<sequence length="674" mass="72568">MDPNDRARRSASGRGAAGAQMASTTIRGPHSALTDYLQEIGVTEHFRERRQREAAERVRARAQQQEQEQQAREQQAQAQAQEQPLESGAAGDDAPSADAALAADMQQEEEAATEAGASTSAAAAEAVMEVAMTRKGAKRGAKKGKGKRDAGDEDPDDAAYGEGLNRGSARKGGRMKECEMCGKTFLLRGEPTERLLCAPCRRSVDKAAAAKTAVSKRARAAAPTLPPPKPKRRRAKKTEGGLLELDPGLPSLQDLCARAIAHHVDRVESFGAISAQSLNKICRIICKMRLLDEKTLPLFVSADRASVTLYDCTRITGQGIDRIIAACPSLETLHLEFCGRVDGDGLLALARGLPRLANVRLDGAFLVQDDTWAEFFREMGPRLREFKVAYAGMGPRAMRALVTHCTELAELRVVECSDFDDDCLAMLAAPITEHEEAQQEAERLLRAQRARACKGKMAEGAAEAAPPWQRLARLVSLELPRPHKPMTSATAARVVYTLGAQLGVLDLTGFRDLGDGFLLAALAEHGGDLWELGLGECNELSPDAFAEFFARGSVDGARPAGHGLLRVDLGRCYGLTDGVVKALVRHSRSTLRHVCLNSVDDSLTADGVLALGDAPGLEELDLSWVRCTTDAVLEQLVPRCPRLAVVRVYGCPGVTPFAPKRAGLTYVGREADTL</sequence>
<dbReference type="InterPro" id="IPR006553">
    <property type="entry name" value="Leu-rich_rpt_Cys-con_subtyp"/>
</dbReference>
<feature type="compositionally biased region" description="Basic residues" evidence="1">
    <location>
        <begin position="135"/>
        <end position="146"/>
    </location>
</feature>
<dbReference type="PANTHER" id="PTHR13318">
    <property type="entry name" value="PARTNER OF PAIRED, ISOFORM B-RELATED"/>
    <property type="match status" value="1"/>
</dbReference>
<reference evidence="2" key="1">
    <citation type="submission" date="2022-07" db="EMBL/GenBank/DDBJ databases">
        <title>Phylogenomic reconstructions and comparative analyses of Kickxellomycotina fungi.</title>
        <authorList>
            <person name="Reynolds N.K."/>
            <person name="Stajich J.E."/>
            <person name="Barry K."/>
            <person name="Grigoriev I.V."/>
            <person name="Crous P."/>
            <person name="Smith M.E."/>
        </authorList>
    </citation>
    <scope>NUCLEOTIDE SEQUENCE</scope>
    <source>
        <strain evidence="2">BCRC 34381</strain>
    </source>
</reference>
<dbReference type="AlphaFoldDB" id="A0A9W7YE76"/>
<dbReference type="SMART" id="SM00367">
    <property type="entry name" value="LRR_CC"/>
    <property type="match status" value="6"/>
</dbReference>
<keyword evidence="3" id="KW-1185">Reference proteome</keyword>
<dbReference type="GO" id="GO:0031146">
    <property type="term" value="P:SCF-dependent proteasomal ubiquitin-dependent protein catabolic process"/>
    <property type="evidence" value="ECO:0007669"/>
    <property type="project" value="TreeGrafter"/>
</dbReference>
<feature type="compositionally biased region" description="Low complexity" evidence="1">
    <location>
        <begin position="10"/>
        <end position="19"/>
    </location>
</feature>
<name>A0A9W7YE76_9FUNG</name>
<comment type="caution">
    <text evidence="2">The sequence shown here is derived from an EMBL/GenBank/DDBJ whole genome shotgun (WGS) entry which is preliminary data.</text>
</comment>
<gene>
    <name evidence="2" type="primary">RAD7</name>
    <name evidence="2" type="ORF">LPJ61_002827</name>
</gene>
<feature type="compositionally biased region" description="Low complexity" evidence="1">
    <location>
        <begin position="61"/>
        <end position="105"/>
    </location>
</feature>
<dbReference type="OrthoDB" id="421226at2759"/>
<dbReference type="Gene3D" id="3.80.10.10">
    <property type="entry name" value="Ribonuclease Inhibitor"/>
    <property type="match status" value="2"/>
</dbReference>
<evidence type="ECO:0000313" key="2">
    <source>
        <dbReference type="EMBL" id="KAJ1730818.1"/>
    </source>
</evidence>
<dbReference type="EMBL" id="JANBOI010000402">
    <property type="protein sequence ID" value="KAJ1730818.1"/>
    <property type="molecule type" value="Genomic_DNA"/>
</dbReference>
<evidence type="ECO:0000313" key="3">
    <source>
        <dbReference type="Proteomes" id="UP001143981"/>
    </source>
</evidence>
<dbReference type="GO" id="GO:0019005">
    <property type="term" value="C:SCF ubiquitin ligase complex"/>
    <property type="evidence" value="ECO:0007669"/>
    <property type="project" value="TreeGrafter"/>
</dbReference>
<dbReference type="InterPro" id="IPR032675">
    <property type="entry name" value="LRR_dom_sf"/>
</dbReference>
<evidence type="ECO:0000256" key="1">
    <source>
        <dbReference type="SAM" id="MobiDB-lite"/>
    </source>
</evidence>
<protein>
    <submittedName>
        <fullName evidence="2">UV-damaged DNA-binding protein rad7</fullName>
    </submittedName>
</protein>
<dbReference type="SUPFAM" id="SSF52047">
    <property type="entry name" value="RNI-like"/>
    <property type="match status" value="1"/>
</dbReference>
<feature type="region of interest" description="Disordered" evidence="1">
    <location>
        <begin position="215"/>
        <end position="243"/>
    </location>
</feature>
<accession>A0A9W7YE76</accession>
<proteinExistence type="predicted"/>
<feature type="region of interest" description="Disordered" evidence="1">
    <location>
        <begin position="48"/>
        <end position="173"/>
    </location>
</feature>
<dbReference type="GO" id="GO:0003677">
    <property type="term" value="F:DNA binding"/>
    <property type="evidence" value="ECO:0007669"/>
    <property type="project" value="UniProtKB-KW"/>
</dbReference>
<feature type="region of interest" description="Disordered" evidence="1">
    <location>
        <begin position="1"/>
        <end position="31"/>
    </location>
</feature>
<feature type="compositionally biased region" description="Basic and acidic residues" evidence="1">
    <location>
        <begin position="48"/>
        <end position="59"/>
    </location>
</feature>
<dbReference type="Proteomes" id="UP001143981">
    <property type="component" value="Unassembled WGS sequence"/>
</dbReference>
<feature type="compositionally biased region" description="Low complexity" evidence="1">
    <location>
        <begin position="113"/>
        <end position="131"/>
    </location>
</feature>